<accession>A0A2H0UKX6</accession>
<keyword evidence="2" id="KW-1133">Transmembrane helix</keyword>
<keyword evidence="1" id="KW-0378">Hydrolase</keyword>
<evidence type="ECO:0000256" key="2">
    <source>
        <dbReference type="SAM" id="Phobius"/>
    </source>
</evidence>
<evidence type="ECO:0000313" key="3">
    <source>
        <dbReference type="EMBL" id="PIR86425.1"/>
    </source>
</evidence>
<evidence type="ECO:0000256" key="1">
    <source>
        <dbReference type="ARBA" id="ARBA00022801"/>
    </source>
</evidence>
<dbReference type="Proteomes" id="UP000230706">
    <property type="component" value="Unassembled WGS sequence"/>
</dbReference>
<evidence type="ECO:0008006" key="5">
    <source>
        <dbReference type="Google" id="ProtNLM"/>
    </source>
</evidence>
<dbReference type="SUPFAM" id="SSF63817">
    <property type="entry name" value="Sortase"/>
    <property type="match status" value="1"/>
</dbReference>
<keyword evidence="2" id="KW-0472">Membrane</keyword>
<protein>
    <recommendedName>
        <fullName evidence="5">Sortase</fullName>
    </recommendedName>
</protein>
<keyword evidence="2" id="KW-0812">Transmembrane</keyword>
<dbReference type="Gene3D" id="2.40.260.10">
    <property type="entry name" value="Sortase"/>
    <property type="match status" value="1"/>
</dbReference>
<dbReference type="GO" id="GO:0016787">
    <property type="term" value="F:hydrolase activity"/>
    <property type="evidence" value="ECO:0007669"/>
    <property type="project" value="UniProtKB-KW"/>
</dbReference>
<dbReference type="AlphaFoldDB" id="A0A2H0UKX6"/>
<gene>
    <name evidence="3" type="ORF">COU13_00980</name>
</gene>
<proteinExistence type="predicted"/>
<dbReference type="EMBL" id="PFBF01000019">
    <property type="protein sequence ID" value="PIR86425.1"/>
    <property type="molecule type" value="Genomic_DNA"/>
</dbReference>
<organism evidence="3 4">
    <name type="scientific">Candidatus Kaiserbacteria bacterium CG10_big_fil_rev_8_21_14_0_10_43_70</name>
    <dbReference type="NCBI Taxonomy" id="1974605"/>
    <lineage>
        <taxon>Bacteria</taxon>
        <taxon>Candidatus Kaiseribacteriota</taxon>
    </lineage>
</organism>
<feature type="transmembrane region" description="Helical" evidence="2">
    <location>
        <begin position="21"/>
        <end position="41"/>
    </location>
</feature>
<reference evidence="4" key="1">
    <citation type="submission" date="2017-09" db="EMBL/GenBank/DDBJ databases">
        <title>Depth-based differentiation of microbial function through sediment-hosted aquifers and enrichment of novel symbionts in the deep terrestrial subsurface.</title>
        <authorList>
            <person name="Probst A.J."/>
            <person name="Ladd B."/>
            <person name="Jarett J.K."/>
            <person name="Geller-Mcgrath D.E."/>
            <person name="Sieber C.M.K."/>
            <person name="Emerson J.B."/>
            <person name="Anantharaman K."/>
            <person name="Thomas B.C."/>
            <person name="Malmstrom R."/>
            <person name="Stieglmeier M."/>
            <person name="Klingl A."/>
            <person name="Woyke T."/>
            <person name="Ryan C.M."/>
            <person name="Banfield J.F."/>
        </authorList>
    </citation>
    <scope>NUCLEOTIDE SEQUENCE [LARGE SCALE GENOMIC DNA]</scope>
</reference>
<dbReference type="InterPro" id="IPR005754">
    <property type="entry name" value="Sortase"/>
</dbReference>
<dbReference type="InterPro" id="IPR023365">
    <property type="entry name" value="Sortase_dom-sf"/>
</dbReference>
<dbReference type="Pfam" id="PF04203">
    <property type="entry name" value="Sortase"/>
    <property type="match status" value="1"/>
</dbReference>
<sequence length="243" mass="26837">MKYSEKDLKYRKTIAFFTSALITFVVIGVLFYMIGFVPYYVDGTEANTDFSTRLVKLSQYGFDSESIVALSSLPQLGEEASTDRSSVESAKSTVIAEPERILINGVDIDLPVLNPESTNIAVLDEALLHGTVRYPGSARLGEDGNLFIFGHSSGLPVVRNQMFKAFNRLPELEEGDVITVIGGGFEYVYRVTAIRLTDVDEALVDLSQKNRKKLTISTCNSFGAKSERWVVEADFVGSYESNV</sequence>
<evidence type="ECO:0000313" key="4">
    <source>
        <dbReference type="Proteomes" id="UP000230706"/>
    </source>
</evidence>
<comment type="caution">
    <text evidence="3">The sequence shown here is derived from an EMBL/GenBank/DDBJ whole genome shotgun (WGS) entry which is preliminary data.</text>
</comment>
<name>A0A2H0UKX6_9BACT</name>